<keyword evidence="4" id="KW-0560">Oxidoreductase</keyword>
<dbReference type="EMBL" id="LWDF02000499">
    <property type="protein sequence ID" value="KAE8246250.1"/>
    <property type="molecule type" value="Genomic_DNA"/>
</dbReference>
<evidence type="ECO:0000256" key="2">
    <source>
        <dbReference type="ARBA" id="ARBA00022630"/>
    </source>
</evidence>
<dbReference type="Pfam" id="PF00743">
    <property type="entry name" value="FMO-like"/>
    <property type="match status" value="2"/>
</dbReference>
<feature type="region of interest" description="Disordered" evidence="5">
    <location>
        <begin position="512"/>
        <end position="543"/>
    </location>
</feature>
<keyword evidence="3" id="KW-0274">FAD</keyword>
<evidence type="ECO:0000256" key="1">
    <source>
        <dbReference type="ARBA" id="ARBA00009183"/>
    </source>
</evidence>
<dbReference type="Proteomes" id="UP000077521">
    <property type="component" value="Unassembled WGS sequence"/>
</dbReference>
<dbReference type="Gene3D" id="3.50.50.60">
    <property type="entry name" value="FAD/NAD(P)-binding domain"/>
    <property type="match status" value="3"/>
</dbReference>
<keyword evidence="7" id="KW-1185">Reference proteome</keyword>
<name>A0A177TIR5_9BASI</name>
<comment type="caution">
    <text evidence="6">The sequence shown here is derived from an EMBL/GenBank/DDBJ whole genome shotgun (WGS) entry which is preliminary data.</text>
</comment>
<keyword evidence="2" id="KW-0285">Flavoprotein</keyword>
<evidence type="ECO:0000256" key="5">
    <source>
        <dbReference type="SAM" id="MobiDB-lite"/>
    </source>
</evidence>
<organism evidence="6 7">
    <name type="scientific">Tilletia indica</name>
    <dbReference type="NCBI Taxonomy" id="43049"/>
    <lineage>
        <taxon>Eukaryota</taxon>
        <taxon>Fungi</taxon>
        <taxon>Dikarya</taxon>
        <taxon>Basidiomycota</taxon>
        <taxon>Ustilaginomycotina</taxon>
        <taxon>Exobasidiomycetes</taxon>
        <taxon>Tilletiales</taxon>
        <taxon>Tilletiaceae</taxon>
        <taxon>Tilletia</taxon>
    </lineage>
</organism>
<evidence type="ECO:0000313" key="6">
    <source>
        <dbReference type="EMBL" id="KAE8246250.1"/>
    </source>
</evidence>
<dbReference type="PANTHER" id="PTHR23023">
    <property type="entry name" value="DIMETHYLANILINE MONOOXYGENASE"/>
    <property type="match status" value="1"/>
</dbReference>
<evidence type="ECO:0000256" key="3">
    <source>
        <dbReference type="ARBA" id="ARBA00022827"/>
    </source>
</evidence>
<proteinExistence type="inferred from homology"/>
<comment type="similarity">
    <text evidence="1">Belongs to the FMO family.</text>
</comment>
<dbReference type="OrthoDB" id="66881at2759"/>
<reference evidence="6" key="2">
    <citation type="journal article" date="2019" name="IMA Fungus">
        <title>Genome sequencing and comparison of five Tilletia species to identify candidate genes for the detection of regulated species infecting wheat.</title>
        <authorList>
            <person name="Nguyen H.D.T."/>
            <person name="Sultana T."/>
            <person name="Kesanakurti P."/>
            <person name="Hambleton S."/>
        </authorList>
    </citation>
    <scope>NUCLEOTIDE SEQUENCE</scope>
    <source>
        <strain evidence="6">DAOMC 236416</strain>
    </source>
</reference>
<dbReference type="GO" id="GO:0004499">
    <property type="term" value="F:N,N-dimethylaniline monooxygenase activity"/>
    <property type="evidence" value="ECO:0007669"/>
    <property type="project" value="InterPro"/>
</dbReference>
<dbReference type="AlphaFoldDB" id="A0A177TIR5"/>
<evidence type="ECO:0000313" key="7">
    <source>
        <dbReference type="Proteomes" id="UP000077521"/>
    </source>
</evidence>
<dbReference type="InterPro" id="IPR020946">
    <property type="entry name" value="Flavin_mOase-like"/>
</dbReference>
<reference evidence="6" key="1">
    <citation type="submission" date="2016-04" db="EMBL/GenBank/DDBJ databases">
        <authorList>
            <person name="Nguyen H.D."/>
            <person name="Samba Siva P."/>
            <person name="Cullis J."/>
            <person name="Levesque C.A."/>
            <person name="Hambleton S."/>
        </authorList>
    </citation>
    <scope>NUCLEOTIDE SEQUENCE</scope>
    <source>
        <strain evidence="6">DAOMC 236416</strain>
    </source>
</reference>
<dbReference type="GO" id="GO:0050660">
    <property type="term" value="F:flavin adenine dinucleotide binding"/>
    <property type="evidence" value="ECO:0007669"/>
    <property type="project" value="InterPro"/>
</dbReference>
<feature type="region of interest" description="Disordered" evidence="5">
    <location>
        <begin position="283"/>
        <end position="303"/>
    </location>
</feature>
<dbReference type="InterPro" id="IPR036188">
    <property type="entry name" value="FAD/NAD-bd_sf"/>
</dbReference>
<protein>
    <recommendedName>
        <fullName evidence="8">FAD/NAD(P)-binding domain-containing protein</fullName>
    </recommendedName>
</protein>
<dbReference type="InterPro" id="IPR050346">
    <property type="entry name" value="FMO-like"/>
</dbReference>
<evidence type="ECO:0000256" key="4">
    <source>
        <dbReference type="ARBA" id="ARBA00023002"/>
    </source>
</evidence>
<sequence length="566" mass="63356">MDTLDSLRHALPSDGHPRRVAVIGAGSAGLGAAQELNSIINSEGKAVFETVVFERRPQVGGIWVNDDDAGECKFHFDKSGKPYPVSVGRLWPPSPIYDGLRPNIAIDLMCFRDNTIKSDVLFPPRAVVQNYLDEFADRHNLKRQIRFETIVSSLRRIRHDESQAKLGRGSAWQLTSRNLQTGKVSEEEYEHVVLASGKCNVPSVPTIPGLWLWRGQLLHSSFYRTPTVFRNKSVLVIGNNSSGMDVARELHGKCVRKFPGVDEWVADATADPPRTGVKVRQSVEDVNRPPQMDYNPKDPDSPEWSRRIEVVPKIVRVEAPPSGSDKAGIVILEDGTRLDDVDVIVFATGFLYDLPFLDQSTAPFSERPMLKSASATESDEAEQASLQSYFDGGDQPYTPLYDMAPHLSNLDSWHLFYEPDPSISILGVFGNIVPFPFAHMQARFVANFWAGRAEPLPRLRVDVPLADPTRWTSIVSDSDPITEAPYTRFPHKIGFPSDWEYLDELVRRIPGGGERPPWQGKGEEEEGLTDGRGGGKRGVEGNFITPFWRKERGPWGRTLRREELGY</sequence>
<dbReference type="SUPFAM" id="SSF51905">
    <property type="entry name" value="FAD/NAD(P)-binding domain"/>
    <property type="match status" value="1"/>
</dbReference>
<gene>
    <name evidence="6" type="ORF">A4X13_0g5875</name>
</gene>
<dbReference type="GO" id="GO:0050661">
    <property type="term" value="F:NADP binding"/>
    <property type="evidence" value="ECO:0007669"/>
    <property type="project" value="InterPro"/>
</dbReference>
<evidence type="ECO:0008006" key="8">
    <source>
        <dbReference type="Google" id="ProtNLM"/>
    </source>
</evidence>
<accession>A0A177TIR5</accession>